<dbReference type="Proteomes" id="UP000823521">
    <property type="component" value="Unassembled WGS sequence"/>
</dbReference>
<organism evidence="1 2">
    <name type="scientific">Micromonospora echinofusca</name>
    <dbReference type="NCBI Taxonomy" id="47858"/>
    <lineage>
        <taxon>Bacteria</taxon>
        <taxon>Bacillati</taxon>
        <taxon>Actinomycetota</taxon>
        <taxon>Actinomycetes</taxon>
        <taxon>Micromonosporales</taxon>
        <taxon>Micromonosporaceae</taxon>
        <taxon>Micromonospora</taxon>
    </lineage>
</organism>
<dbReference type="RefSeq" id="WP_208813826.1">
    <property type="nucleotide sequence ID" value="NZ_WVUH01000092.1"/>
</dbReference>
<keyword evidence="2" id="KW-1185">Reference proteome</keyword>
<name>A0ABS3VQZ0_MICEH</name>
<protein>
    <submittedName>
        <fullName evidence="1">HEAT repeat domain-containing protein</fullName>
    </submittedName>
</protein>
<reference evidence="1 2" key="1">
    <citation type="submission" date="2019-12" db="EMBL/GenBank/DDBJ databases">
        <title>Whole genome sequencing of endophytic Actinobacterium Micromonospora sp. MPMI6T.</title>
        <authorList>
            <person name="Evv R."/>
            <person name="Podile A.R."/>
        </authorList>
    </citation>
    <scope>NUCLEOTIDE SEQUENCE [LARGE SCALE GENOMIC DNA]</scope>
    <source>
        <strain evidence="1 2">MPMI6</strain>
    </source>
</reference>
<comment type="caution">
    <text evidence="1">The sequence shown here is derived from an EMBL/GenBank/DDBJ whole genome shotgun (WGS) entry which is preliminary data.</text>
</comment>
<proteinExistence type="predicted"/>
<accession>A0ABS3VQZ0</accession>
<evidence type="ECO:0000313" key="2">
    <source>
        <dbReference type="Proteomes" id="UP000823521"/>
    </source>
</evidence>
<sequence length="243" mass="26430">MADLVHLTPERAGRRILRSGVAARSRGSSGDSGVYCMPVLPSFTLTHQWVRELKRWHPGVLVAVRIRVPDSQPVTVGHYGAQPRQLTAAQAVAMVRGLADPRGYEVFVPRAVAPDEVRDVRRIPQGIGWRYQPDAHGRRPCACPVCLAPGTPGAAAVRQRFSDDRPNPKPELMAALRAATTPDEIVDALWALGGRRRGGAEELAYLAGHPDPEVRETLAEVLRSYRGAAARTLRATLADPDHA</sequence>
<evidence type="ECO:0000313" key="1">
    <source>
        <dbReference type="EMBL" id="MBO4206925.1"/>
    </source>
</evidence>
<dbReference type="EMBL" id="WVUH01000092">
    <property type="protein sequence ID" value="MBO4206925.1"/>
    <property type="molecule type" value="Genomic_DNA"/>
</dbReference>
<gene>
    <name evidence="1" type="ORF">GSF22_13045</name>
</gene>